<dbReference type="OrthoDB" id="581589at2"/>
<evidence type="ECO:0000313" key="1">
    <source>
        <dbReference type="EMBL" id="GEO40654.1"/>
    </source>
</evidence>
<evidence type="ECO:0008006" key="3">
    <source>
        <dbReference type="Google" id="ProtNLM"/>
    </source>
</evidence>
<dbReference type="InterPro" id="IPR018777">
    <property type="entry name" value="Replication_initiator_prot_A"/>
</dbReference>
<dbReference type="Proteomes" id="UP000321523">
    <property type="component" value="Unassembled WGS sequence"/>
</dbReference>
<reference evidence="1 2" key="1">
    <citation type="submission" date="2019-07" db="EMBL/GenBank/DDBJ databases">
        <title>Whole genome shotgun sequence of Skermanella aerolata NBRC 106429.</title>
        <authorList>
            <person name="Hosoyama A."/>
            <person name="Uohara A."/>
            <person name="Ohji S."/>
            <person name="Ichikawa N."/>
        </authorList>
    </citation>
    <scope>NUCLEOTIDE SEQUENCE [LARGE SCALE GENOMIC DNA]</scope>
    <source>
        <strain evidence="1 2">NBRC 106429</strain>
    </source>
</reference>
<dbReference type="RefSeq" id="WP_044430613.1">
    <property type="nucleotide sequence ID" value="NZ_BJYZ01000022.1"/>
</dbReference>
<dbReference type="Gene3D" id="1.10.10.10">
    <property type="entry name" value="Winged helix-like DNA-binding domain superfamily/Winged helix DNA-binding domain"/>
    <property type="match status" value="1"/>
</dbReference>
<evidence type="ECO:0000313" key="2">
    <source>
        <dbReference type="Proteomes" id="UP000321523"/>
    </source>
</evidence>
<dbReference type="EMBL" id="BJYZ01000022">
    <property type="protein sequence ID" value="GEO40654.1"/>
    <property type="molecule type" value="Genomic_DNA"/>
</dbReference>
<name>A0A512DW08_9PROT</name>
<keyword evidence="2" id="KW-1185">Reference proteome</keyword>
<gene>
    <name evidence="1" type="ORF">SAE02_48020</name>
</gene>
<sequence length="299" mass="34168">MSEGRQLGLFDSPLRGDVSNDRRMMVWGFFALDTSRKSMDPIVYDDGLRRIEVKPSYSGMANVVDKDFIIYIASLMREKMEKGERPAQKFTFTANDFCRVSGKVVGGSAYEQIRESIDRLQGTQIKTNIETGGEGEDAWFSWISKAKINYRTTKDGKKSMRSITVELCDWLYRAILHDDMMLTYNQRYFELAPLPRRIYEIARSHMGGNEGFRINLESLKTHVGGSTPLKGFKYLVKQLLEADSLPDYGIALANQKRLEAGPMEGSERIPLKDVAVIFWRRSSGRPADFTTLPFWNPEL</sequence>
<organism evidence="1 2">
    <name type="scientific">Skermanella aerolata</name>
    <dbReference type="NCBI Taxonomy" id="393310"/>
    <lineage>
        <taxon>Bacteria</taxon>
        <taxon>Pseudomonadati</taxon>
        <taxon>Pseudomonadota</taxon>
        <taxon>Alphaproteobacteria</taxon>
        <taxon>Rhodospirillales</taxon>
        <taxon>Azospirillaceae</taxon>
        <taxon>Skermanella</taxon>
    </lineage>
</organism>
<dbReference type="AlphaFoldDB" id="A0A512DW08"/>
<protein>
    <recommendedName>
        <fullName evidence="3">Plasmid replication initiator protein RepA</fullName>
    </recommendedName>
</protein>
<dbReference type="InterPro" id="IPR036388">
    <property type="entry name" value="WH-like_DNA-bd_sf"/>
</dbReference>
<accession>A0A512DW08</accession>
<comment type="caution">
    <text evidence="1">The sequence shown here is derived from an EMBL/GenBank/DDBJ whole genome shotgun (WGS) entry which is preliminary data.</text>
</comment>
<proteinExistence type="predicted"/>
<dbReference type="Pfam" id="PF10134">
    <property type="entry name" value="RPA"/>
    <property type="match status" value="1"/>
</dbReference>